<keyword evidence="2" id="KW-0328">Glycosyltransferase</keyword>
<dbReference type="InterPro" id="IPR029489">
    <property type="entry name" value="OGT/SEC/SPY_C"/>
</dbReference>
<dbReference type="CDD" id="cd03801">
    <property type="entry name" value="GT4_PimA-like"/>
    <property type="match status" value="1"/>
</dbReference>
<comment type="pathway">
    <text evidence="1">Protein modification; protein glycosylation.</text>
</comment>
<dbReference type="AlphaFoldDB" id="A0A6H1U0K7"/>
<dbReference type="PANTHER" id="PTHR44835:SF1">
    <property type="entry name" value="PROTEIN O-GLCNAC TRANSFERASE"/>
    <property type="match status" value="1"/>
</dbReference>
<organism evidence="8 9">
    <name type="scientific">Oxynema aestuarii AP17</name>
    <dbReference type="NCBI Taxonomy" id="2064643"/>
    <lineage>
        <taxon>Bacteria</taxon>
        <taxon>Bacillati</taxon>
        <taxon>Cyanobacteriota</taxon>
        <taxon>Cyanophyceae</taxon>
        <taxon>Oscillatoriophycideae</taxon>
        <taxon>Oscillatoriales</taxon>
        <taxon>Oscillatoriaceae</taxon>
        <taxon>Oxynema</taxon>
        <taxon>Oxynema aestuarii</taxon>
    </lineage>
</organism>
<accession>A0A6H1U0K7</accession>
<reference evidence="8 9" key="1">
    <citation type="submission" date="2020-04" db="EMBL/GenBank/DDBJ databases">
        <authorList>
            <person name="Basu S."/>
            <person name="Maruthanayagam V."/>
            <person name="Chakraborty S."/>
            <person name="Pramanik A."/>
            <person name="Mukherjee J."/>
            <person name="Brink B."/>
        </authorList>
    </citation>
    <scope>NUCLEOTIDE SEQUENCE [LARGE SCALE GENOMIC DNA]</scope>
    <source>
        <strain evidence="8 9">AP17</strain>
    </source>
</reference>
<dbReference type="PANTHER" id="PTHR44835">
    <property type="entry name" value="UDP-N-ACETYLGLUCOSAMINE--PEPTIDE N-ACETYLGLUCOSAMINYLTRANSFERASE SPINDLY-RELATED"/>
    <property type="match status" value="1"/>
</dbReference>
<evidence type="ECO:0000256" key="1">
    <source>
        <dbReference type="ARBA" id="ARBA00004922"/>
    </source>
</evidence>
<name>A0A6H1U0K7_9CYAN</name>
<evidence type="ECO:0000256" key="4">
    <source>
        <dbReference type="ARBA" id="ARBA00022737"/>
    </source>
</evidence>
<sequence length="1280" mass="146019">MNSIEIVHVIQHLCGGGASRSLLATAKYISKLGQFSHRIISLLPPDPQAVELAKQVGIKDIISGDRTAILDALSSADLVKVHFWNNPELYDFLRSDLPPMRLLFWFHVSGDRPPQIIPKEAIDFCDFALASSPYTYQLPVFQNLPETVRVEKTGMVYDSTDFDRLAGFNPQPHDTFNVGYIGMVSFEKMHPNYISMSAKIEIPTVRFIVCGNGIQQYLQQQAEKLGVASRFEFRGYVENIRSVLEILDIFGYPLCEDNYSTAELVLQEALFAGIPPVIFAYGGAQCSVIDNYTGFVVRSELEYKQAIEFLYHHPAERERLARNAREYARQIFGAENAAKKLEKIYQKLLNAPKQSRHWGIPRGSSLLEQPLSLNDVSGGLHQYAGSRYLIEALGETAPQFLTSINSDNLEELFESDRQIAESSDLLSSIGSGGILHYRNYYDKDAFLRFWSALVLQQRGRSDRAIAEFSEAIALGFTHWRVHWYLAQLAAKTNDFSLARQALQKVSETVPDFNPARELLSRLQENTQVSPSSSASVSTQISRPNQIAQSIANLPNNRYQLAQQWLSLPGDRLENAYQGELGKLQRSLLQNGIQYQPIAESEYSFVERLRNQITPGFTHPKAIQSLLAFMLYQRADRLASGWYEGAPIPKWLFQDFLNYLIAAPEVFLDLGETENYSHYWQDLVNYLHDKILSNPEISIWQEVAQLFAQKANFVPAYFTRENLRSLYSQRADILVFNLQNKGHQLDYEFPSRPDRQRLRLGIIKEHFQPQTETYLALPIFEDLDREEFEVILYAFHISGDPLERYSQQHCDRLVKLPQELQKQVQTIRTDDLDFVWFASNLTAINKPIVQLALHRLARVQVTSLASPTTTGMTSIDYYIAGHLSAPSPTFRQQYCEQLVTLEGSGLCFSFPLPATSPTVRPTRQSLGITDEDIVFISGANFYKIIPELRETWAKILADVPHSKLILYPFNPNWEPSYPAQPFVKDLYQVLARYGVDRDRLIFLKTLPTIADIQTSLSVADIYLDSYPYSGATSLLDPFQLALPVVAMDGETLRGKQAAALLRELGMNEFIATNESEYIELAIRLANRRELRQQYRDRIWEKMQATPPFFDRKNFGQKVGQLLHELWQKQFAGVNDSTSTVGVGQTQAVTTDANEVPTQKFLNRLLGCANLYYIDPSDRNIVAELREIRRQMAEFWLNTPADLIEGFYKGNVGQGYKTLLESEFKHEQLTPEESEFCDRLLQVVQQGFNTPNALNYLLALKLYREVNLSEWSRGSQLPQWLF</sequence>
<evidence type="ECO:0000313" key="8">
    <source>
        <dbReference type="EMBL" id="QIZ71149.1"/>
    </source>
</evidence>
<dbReference type="SUPFAM" id="SSF53756">
    <property type="entry name" value="UDP-Glycosyltransferase/glycogen phosphorylase"/>
    <property type="match status" value="2"/>
</dbReference>
<dbReference type="InterPro" id="IPR051939">
    <property type="entry name" value="Glycosyltr_41/O-GlcNAc_trsf"/>
</dbReference>
<dbReference type="Pfam" id="PF13844">
    <property type="entry name" value="Glyco_transf_41"/>
    <property type="match status" value="1"/>
</dbReference>
<evidence type="ECO:0000259" key="7">
    <source>
        <dbReference type="Pfam" id="PF13844"/>
    </source>
</evidence>
<evidence type="ECO:0000259" key="6">
    <source>
        <dbReference type="Pfam" id="PF00534"/>
    </source>
</evidence>
<evidence type="ECO:0000256" key="5">
    <source>
        <dbReference type="ARBA" id="ARBA00022803"/>
    </source>
</evidence>
<keyword evidence="3 8" id="KW-0808">Transferase</keyword>
<protein>
    <submittedName>
        <fullName evidence="8">Glycosyltransferase</fullName>
    </submittedName>
</protein>
<dbReference type="KEGG" id="oxy:HCG48_11655"/>
<dbReference type="SUPFAM" id="SSF48452">
    <property type="entry name" value="TPR-like"/>
    <property type="match status" value="1"/>
</dbReference>
<dbReference type="EMBL" id="CP051167">
    <property type="protein sequence ID" value="QIZ71149.1"/>
    <property type="molecule type" value="Genomic_DNA"/>
</dbReference>
<dbReference type="Gene3D" id="1.25.40.10">
    <property type="entry name" value="Tetratricopeptide repeat domain"/>
    <property type="match status" value="1"/>
</dbReference>
<keyword evidence="9" id="KW-1185">Reference proteome</keyword>
<evidence type="ECO:0000256" key="3">
    <source>
        <dbReference type="ARBA" id="ARBA00022679"/>
    </source>
</evidence>
<feature type="domain" description="Glycosyl transferase family 1" evidence="6">
    <location>
        <begin position="170"/>
        <end position="326"/>
    </location>
</feature>
<evidence type="ECO:0000256" key="2">
    <source>
        <dbReference type="ARBA" id="ARBA00022676"/>
    </source>
</evidence>
<keyword evidence="4" id="KW-0677">Repeat</keyword>
<dbReference type="Pfam" id="PF00534">
    <property type="entry name" value="Glycos_transf_1"/>
    <property type="match status" value="1"/>
</dbReference>
<dbReference type="Proteomes" id="UP000500857">
    <property type="component" value="Chromosome"/>
</dbReference>
<dbReference type="RefSeq" id="WP_168569304.1">
    <property type="nucleotide sequence ID" value="NZ_CP051167.1"/>
</dbReference>
<dbReference type="InterPro" id="IPR001296">
    <property type="entry name" value="Glyco_trans_1"/>
</dbReference>
<dbReference type="InterPro" id="IPR011990">
    <property type="entry name" value="TPR-like_helical_dom_sf"/>
</dbReference>
<proteinExistence type="predicted"/>
<keyword evidence="5" id="KW-0802">TPR repeat</keyword>
<dbReference type="GO" id="GO:0016757">
    <property type="term" value="F:glycosyltransferase activity"/>
    <property type="evidence" value="ECO:0007669"/>
    <property type="project" value="UniProtKB-KW"/>
</dbReference>
<dbReference type="Gene3D" id="3.40.50.11380">
    <property type="match status" value="1"/>
</dbReference>
<dbReference type="Gene3D" id="3.40.50.2000">
    <property type="entry name" value="Glycogen Phosphorylase B"/>
    <property type="match status" value="3"/>
</dbReference>
<evidence type="ECO:0000313" key="9">
    <source>
        <dbReference type="Proteomes" id="UP000500857"/>
    </source>
</evidence>
<feature type="domain" description="O-GlcNAc transferase C-terminal" evidence="7">
    <location>
        <begin position="920"/>
        <end position="1116"/>
    </location>
</feature>
<gene>
    <name evidence="8" type="ORF">HCG48_11655</name>
</gene>